<dbReference type="STRING" id="229920.ADM99_11915"/>
<evidence type="ECO:0000259" key="3">
    <source>
        <dbReference type="PROSITE" id="PS50234"/>
    </source>
</evidence>
<dbReference type="SUPFAM" id="SSF53300">
    <property type="entry name" value="vWA-like"/>
    <property type="match status" value="1"/>
</dbReference>
<dbReference type="EMBL" id="LGCK01000012">
    <property type="protein sequence ID" value="KPL71000.1"/>
    <property type="molecule type" value="Genomic_DNA"/>
</dbReference>
<dbReference type="PANTHER" id="PTHR35023">
    <property type="entry name" value="CHELATASE-RELATED"/>
    <property type="match status" value="1"/>
</dbReference>
<feature type="region of interest" description="Disordered" evidence="2">
    <location>
        <begin position="1"/>
        <end position="22"/>
    </location>
</feature>
<evidence type="ECO:0000256" key="2">
    <source>
        <dbReference type="SAM" id="MobiDB-lite"/>
    </source>
</evidence>
<dbReference type="InterPro" id="IPR002035">
    <property type="entry name" value="VWF_A"/>
</dbReference>
<organism evidence="4 5">
    <name type="scientific">Leptolinea tardivitalis</name>
    <dbReference type="NCBI Taxonomy" id="229920"/>
    <lineage>
        <taxon>Bacteria</taxon>
        <taxon>Bacillati</taxon>
        <taxon>Chloroflexota</taxon>
        <taxon>Anaerolineae</taxon>
        <taxon>Anaerolineales</taxon>
        <taxon>Anaerolineaceae</taxon>
        <taxon>Leptolinea</taxon>
    </lineage>
</organism>
<reference evidence="4 5" key="1">
    <citation type="submission" date="2015-07" db="EMBL/GenBank/DDBJ databases">
        <title>Genome sequence of Leptolinea tardivitalis DSM 16556.</title>
        <authorList>
            <person name="Hemp J."/>
            <person name="Ward L.M."/>
            <person name="Pace L.A."/>
            <person name="Fischer W.W."/>
        </authorList>
    </citation>
    <scope>NUCLEOTIDE SEQUENCE [LARGE SCALE GENOMIC DNA]</scope>
    <source>
        <strain evidence="4 5">YMTK-2</strain>
    </source>
</reference>
<dbReference type="PANTHER" id="PTHR35023:SF1">
    <property type="entry name" value="MG-PROTOPORPHYRIN IX CHELATASE"/>
    <property type="match status" value="1"/>
</dbReference>
<dbReference type="Pfam" id="PF13519">
    <property type="entry name" value="VWA_2"/>
    <property type="match status" value="1"/>
</dbReference>
<feature type="compositionally biased region" description="Basic residues" evidence="2">
    <location>
        <begin position="1"/>
        <end position="11"/>
    </location>
</feature>
<comment type="caution">
    <text evidence="4">The sequence shown here is derived from an EMBL/GenBank/DDBJ whole genome shotgun (WGS) entry which is preliminary data.</text>
</comment>
<sequence length="273" mass="30011">MIRKQGGRRSRTKTEQARGRYVQARPTPGKAFDLAFDATIRAAAPYQRNRSEQRRRVAFAVKPADYMRKVRVRRAANLVLFLVDASWSMAVAERMAATKGAILSLLTDAYQRRDRVGLIVFQKDRATLVLPPTNSVQLAQRALSEIPVGGKTPLPAGLQMSLEVLHRESTLHPEVQPLLIVLTDGAGNVSMGHMSPQDESNMLADLLAEEKIHSVVVNMEHAAFDQGLAQVLADHLQAPCYTITDLKAENLYQTVRNEMSAIGTVSMGGIGAK</sequence>
<feature type="domain" description="VWFA" evidence="3">
    <location>
        <begin position="78"/>
        <end position="259"/>
    </location>
</feature>
<dbReference type="PATRIC" id="fig|229920.5.peg.2706"/>
<dbReference type="CDD" id="cd01451">
    <property type="entry name" value="vWA_Magnesium_chelatase"/>
    <property type="match status" value="1"/>
</dbReference>
<dbReference type="AlphaFoldDB" id="A0A0P6X7C2"/>
<dbReference type="InterPro" id="IPR036465">
    <property type="entry name" value="vWFA_dom_sf"/>
</dbReference>
<dbReference type="InterPro" id="IPR052989">
    <property type="entry name" value="Mg-chelatase_DI-like"/>
</dbReference>
<accession>A0A0P6X7C2</accession>
<evidence type="ECO:0000313" key="5">
    <source>
        <dbReference type="Proteomes" id="UP000050430"/>
    </source>
</evidence>
<dbReference type="SMART" id="SM00327">
    <property type="entry name" value="VWA"/>
    <property type="match status" value="1"/>
</dbReference>
<evidence type="ECO:0000256" key="1">
    <source>
        <dbReference type="ARBA" id="ARBA00005799"/>
    </source>
</evidence>
<dbReference type="Proteomes" id="UP000050430">
    <property type="component" value="Unassembled WGS sequence"/>
</dbReference>
<dbReference type="OrthoDB" id="9775079at2"/>
<dbReference type="InterPro" id="IPR041702">
    <property type="entry name" value="BchD/ChlD_VWA"/>
</dbReference>
<dbReference type="PROSITE" id="PS50234">
    <property type="entry name" value="VWFA"/>
    <property type="match status" value="1"/>
</dbReference>
<gene>
    <name evidence="4" type="ORF">ADM99_11915</name>
</gene>
<name>A0A0P6X7C2_9CHLR</name>
<protein>
    <submittedName>
        <fullName evidence="4">von Willebrand factor A</fullName>
    </submittedName>
</protein>
<proteinExistence type="inferred from homology"/>
<evidence type="ECO:0000313" key="4">
    <source>
        <dbReference type="EMBL" id="KPL71000.1"/>
    </source>
</evidence>
<dbReference type="Gene3D" id="3.40.50.410">
    <property type="entry name" value="von Willebrand factor, type A domain"/>
    <property type="match status" value="1"/>
</dbReference>
<dbReference type="RefSeq" id="WP_062422726.1">
    <property type="nucleotide sequence ID" value="NZ_BBYA01000011.1"/>
</dbReference>
<comment type="similarity">
    <text evidence="1">Belongs to the Mg-chelatase subunits D/I family.</text>
</comment>
<keyword evidence="5" id="KW-1185">Reference proteome</keyword>